<sequence length="427" mass="47866">MRSFLDISIRLTIVFIGLFAWEISSQSLKKLESYKVQNRADSFLKLDANRYVLVGQKNENWESLEKHTVTFLIFDMLERKIMDMSPPIAEFAANNSDIFIESAPIRTFSNGRSFVQFNTNLAFFDGKKGGLLLKNRSKPGQSKTIERTIYLDWDVSSNKINWSKTVSELDQFENLEIKVGPNSVESKSILRNLMISIGIDSKNGIYYYRIEKNKDNMGWPSSISIMSFLIDSKKIEEVASFSLEKIAGGNNIYFEPVVTASSGFSKLAILEYSELVWKKLVKGHVLDLKSGKISDFPIPVSPYGVAFDPTNQNLLILSNETGKLVKTNLSSLEQETYDSIRGARNLIFSNTGRFVFVFVHGGSVEVRSWPSLKSLKKIPVSSLQTGQSAWEPGGSVFSTDGNFATIPESDAVSQLGKSGFYLFSINE</sequence>
<organism evidence="1 2">
    <name type="scientific">Leptospira fainei serovar Hurstbridge str. BUT 6</name>
    <dbReference type="NCBI Taxonomy" id="1193011"/>
    <lineage>
        <taxon>Bacteria</taxon>
        <taxon>Pseudomonadati</taxon>
        <taxon>Spirochaetota</taxon>
        <taxon>Spirochaetia</taxon>
        <taxon>Leptospirales</taxon>
        <taxon>Leptospiraceae</taxon>
        <taxon>Leptospira</taxon>
    </lineage>
</organism>
<dbReference type="InterPro" id="IPR011045">
    <property type="entry name" value="N2O_reductase_N"/>
</dbReference>
<accession>S3V318</accession>
<dbReference type="OrthoDB" id="316661at2"/>
<evidence type="ECO:0000313" key="1">
    <source>
        <dbReference type="EMBL" id="EPG75838.1"/>
    </source>
</evidence>
<dbReference type="Proteomes" id="UP000014540">
    <property type="component" value="Unassembled WGS sequence"/>
</dbReference>
<keyword evidence="2" id="KW-1185">Reference proteome</keyword>
<dbReference type="EMBL" id="AKWZ02000002">
    <property type="protein sequence ID" value="EPG75838.1"/>
    <property type="molecule type" value="Genomic_DNA"/>
</dbReference>
<comment type="caution">
    <text evidence="1">The sequence shown here is derived from an EMBL/GenBank/DDBJ whole genome shotgun (WGS) entry which is preliminary data.</text>
</comment>
<dbReference type="InterPro" id="IPR015943">
    <property type="entry name" value="WD40/YVTN_repeat-like_dom_sf"/>
</dbReference>
<proteinExistence type="predicted"/>
<dbReference type="Gene3D" id="2.130.10.10">
    <property type="entry name" value="YVTN repeat-like/Quinoprotein amine dehydrogenase"/>
    <property type="match status" value="1"/>
</dbReference>
<evidence type="ECO:0000313" key="2">
    <source>
        <dbReference type="Proteomes" id="UP000014540"/>
    </source>
</evidence>
<gene>
    <name evidence="1" type="ORF">LEP1GSC058_0334</name>
</gene>
<dbReference type="STRING" id="1193011.LEP1GSC058_0334"/>
<name>S3V318_9LEPT</name>
<protein>
    <submittedName>
        <fullName evidence="1">Uncharacterized protein</fullName>
    </submittedName>
</protein>
<dbReference type="AlphaFoldDB" id="S3V318"/>
<dbReference type="SUPFAM" id="SSF50974">
    <property type="entry name" value="Nitrous oxide reductase, N-terminal domain"/>
    <property type="match status" value="1"/>
</dbReference>
<reference evidence="1" key="1">
    <citation type="submission" date="2013-04" db="EMBL/GenBank/DDBJ databases">
        <authorList>
            <person name="Harkins D.M."/>
            <person name="Durkin A.S."/>
            <person name="Selengut J.D."/>
            <person name="Sanka R."/>
            <person name="DePew J."/>
            <person name="Purushe J."/>
            <person name="Ahmed A."/>
            <person name="van der Linden H."/>
            <person name="Goris M.G.A."/>
            <person name="Hartskeerl R.A."/>
            <person name="Vinetz J.M."/>
            <person name="Sutton G.G."/>
            <person name="Nelson W.C."/>
            <person name="Fouts D.E."/>
        </authorList>
    </citation>
    <scope>NUCLEOTIDE SEQUENCE [LARGE SCALE GENOMIC DNA]</scope>
    <source>
        <strain evidence="1">BUT 6</strain>
    </source>
</reference>